<reference evidence="5" key="1">
    <citation type="journal article" date="2021" name="PeerJ">
        <title>Extensive microbial diversity within the chicken gut microbiome revealed by metagenomics and culture.</title>
        <authorList>
            <person name="Gilroy R."/>
            <person name="Ravi A."/>
            <person name="Getino M."/>
            <person name="Pursley I."/>
            <person name="Horton D.L."/>
            <person name="Alikhan N.F."/>
            <person name="Baker D."/>
            <person name="Gharbi K."/>
            <person name="Hall N."/>
            <person name="Watson M."/>
            <person name="Adriaenssens E.M."/>
            <person name="Foster-Nyarko E."/>
            <person name="Jarju S."/>
            <person name="Secka A."/>
            <person name="Antonio M."/>
            <person name="Oren A."/>
            <person name="Chaudhuri R.R."/>
            <person name="La Ragione R."/>
            <person name="Hildebrand F."/>
            <person name="Pallen M.J."/>
        </authorList>
    </citation>
    <scope>NUCLEOTIDE SEQUENCE</scope>
    <source>
        <strain evidence="5">2239</strain>
    </source>
</reference>
<dbReference type="GO" id="GO:0016787">
    <property type="term" value="F:hydrolase activity"/>
    <property type="evidence" value="ECO:0007669"/>
    <property type="project" value="UniProtKB-KW"/>
</dbReference>
<keyword evidence="3" id="KW-0238">DNA-binding</keyword>
<dbReference type="GO" id="GO:0005524">
    <property type="term" value="F:ATP binding"/>
    <property type="evidence" value="ECO:0007669"/>
    <property type="project" value="UniProtKB-UniRule"/>
</dbReference>
<dbReference type="Pfam" id="PF13245">
    <property type="entry name" value="AAA_19"/>
    <property type="match status" value="1"/>
</dbReference>
<dbReference type="Gene3D" id="3.40.50.300">
    <property type="entry name" value="P-loop containing nucleotide triphosphate hydrolases"/>
    <property type="match status" value="2"/>
</dbReference>
<name>A0A9D1V376_9FIRM</name>
<dbReference type="Pfam" id="PF13538">
    <property type="entry name" value="UvrD_C_2"/>
    <property type="match status" value="1"/>
</dbReference>
<dbReference type="InterPro" id="IPR027785">
    <property type="entry name" value="UvrD-like_helicase_C"/>
</dbReference>
<dbReference type="SMART" id="SM00382">
    <property type="entry name" value="AAA"/>
    <property type="match status" value="1"/>
</dbReference>
<dbReference type="GO" id="GO:0017116">
    <property type="term" value="F:single-stranded DNA helicase activity"/>
    <property type="evidence" value="ECO:0007669"/>
    <property type="project" value="TreeGrafter"/>
</dbReference>
<dbReference type="PANTHER" id="PTHR43788:SF6">
    <property type="entry name" value="DNA HELICASE B"/>
    <property type="match status" value="1"/>
</dbReference>
<dbReference type="GO" id="GO:0043139">
    <property type="term" value="F:5'-3' DNA helicase activity"/>
    <property type="evidence" value="ECO:0007669"/>
    <property type="project" value="UniProtKB-UniRule"/>
</dbReference>
<evidence type="ECO:0000256" key="3">
    <source>
        <dbReference type="HAMAP-Rule" id="MF_01488"/>
    </source>
</evidence>
<dbReference type="AlphaFoldDB" id="A0A9D1V376"/>
<dbReference type="Gene3D" id="2.30.30.940">
    <property type="match status" value="1"/>
</dbReference>
<dbReference type="InterPro" id="IPR003593">
    <property type="entry name" value="AAA+_ATPase"/>
</dbReference>
<comment type="caution">
    <text evidence="5">The sequence shown here is derived from an EMBL/GenBank/DDBJ whole genome shotgun (WGS) entry which is preliminary data.</text>
</comment>
<keyword evidence="1 3" id="KW-0547">Nucleotide-binding</keyword>
<proteinExistence type="inferred from homology"/>
<dbReference type="Pfam" id="PF14520">
    <property type="entry name" value="HHH_5"/>
    <property type="match status" value="1"/>
</dbReference>
<keyword evidence="3" id="KW-0378">Hydrolase</keyword>
<dbReference type="Gene3D" id="1.10.150.20">
    <property type="entry name" value="5' to 3' exonuclease, C-terminal subdomain"/>
    <property type="match status" value="1"/>
</dbReference>
<keyword evidence="3" id="KW-0413">Isomerase</keyword>
<dbReference type="SUPFAM" id="SSF52540">
    <property type="entry name" value="P-loop containing nucleoside triphosphate hydrolases"/>
    <property type="match status" value="1"/>
</dbReference>
<dbReference type="CDD" id="cd18809">
    <property type="entry name" value="SF1_C_RecD"/>
    <property type="match status" value="1"/>
</dbReference>
<dbReference type="Proteomes" id="UP000824193">
    <property type="component" value="Unassembled WGS sequence"/>
</dbReference>
<comment type="similarity">
    <text evidence="3">Belongs to the RecD family. RecD2 subfamily.</text>
</comment>
<dbReference type="InterPro" id="IPR006345">
    <property type="entry name" value="RecD2"/>
</dbReference>
<dbReference type="Pfam" id="PF18335">
    <property type="entry name" value="SH3_13"/>
    <property type="match status" value="1"/>
</dbReference>
<comment type="function">
    <text evidence="3">DNA-dependent ATPase and ATP-dependent 5'-3' DNA helicase. Has no activity on blunt DNA or DNA with 3'-overhangs, requires at least 10 bases of 5'-ssDNA for helicase activity.</text>
</comment>
<dbReference type="GO" id="GO:0006310">
    <property type="term" value="P:DNA recombination"/>
    <property type="evidence" value="ECO:0007669"/>
    <property type="project" value="InterPro"/>
</dbReference>
<dbReference type="Pfam" id="PF14490">
    <property type="entry name" value="HHH_RecD2"/>
    <property type="match status" value="1"/>
</dbReference>
<keyword evidence="3 5" id="KW-0347">Helicase</keyword>
<evidence type="ECO:0000313" key="6">
    <source>
        <dbReference type="Proteomes" id="UP000824193"/>
    </source>
</evidence>
<feature type="binding site" evidence="3">
    <location>
        <begin position="350"/>
        <end position="354"/>
    </location>
    <ligand>
        <name>ATP</name>
        <dbReference type="ChEBI" id="CHEBI:30616"/>
    </ligand>
</feature>
<keyword evidence="2 3" id="KW-0067">ATP-binding</keyword>
<comment type="catalytic activity">
    <reaction evidence="3">
        <text>ATP + H2O = ADP + phosphate + H(+)</text>
        <dbReference type="Rhea" id="RHEA:13065"/>
        <dbReference type="ChEBI" id="CHEBI:15377"/>
        <dbReference type="ChEBI" id="CHEBI:15378"/>
        <dbReference type="ChEBI" id="CHEBI:30616"/>
        <dbReference type="ChEBI" id="CHEBI:43474"/>
        <dbReference type="ChEBI" id="CHEBI:456216"/>
        <dbReference type="EC" id="5.6.2.3"/>
    </reaction>
</comment>
<dbReference type="InterPro" id="IPR041451">
    <property type="entry name" value="RecD2_SH13"/>
</dbReference>
<reference evidence="5" key="2">
    <citation type="submission" date="2021-04" db="EMBL/GenBank/DDBJ databases">
        <authorList>
            <person name="Gilroy R."/>
        </authorList>
    </citation>
    <scope>NUCLEOTIDE SEQUENCE</scope>
    <source>
        <strain evidence="5">2239</strain>
    </source>
</reference>
<sequence>MGADRSEELLRMEGVVEHVIFENRDTGYAVFEVNAGGELHVVTGEVGEVNAGESVTLYGRFETHPAHGPQFRAESCEVSMPQNLAATLAYLSSGALPYIGPATAKKIVERFGADCLEVIANDPLRLTELRGITPEKAKAISNEFKRMFGVREAVAYLGRFGISPVRAVEVYRHLGPSAVEEISRNPYILCGEPLHMTFRQVDAIAAELQLDPAGSLRVWAGLLYALRHNAGNGHTCLPREKLVQATAQFLGIDPDQAERELDRQLEEGEVKSYTRPDGEFICLPDLLSAETDIAARLWELSRHPVPLPPDVDRSIEILERAQGFAYAPEQRLAIRTAMSSSVMVLTGGPGTGKTTTVNAILSLLQHGGQRVALCAPTGRAAKRLSELTGQKAQTIHRLLEVDYDPQSRLLRFIHNEKNLLKCDVVVMDEMSMVDVKLFQSLLAALRHGCRIIMVGDADQLPSVGPGNVLGEAIQSGVVPTVRLEHIFRQSAQSLIVENAHRIVQGLAPQKGTRDSDFFFLPSAGMECQQLVCDLVSRRLPGSYGFDPMRDIQVLCPSKKGPVGTLALNPRLQQLLNPPAVDKPELEAGGRVFRQGDKVMQVRNDYLIPYERVGGEAGVGAFNGDMGVILQVDPQQKTLLVQMEDRRLTYGPDTLQELEIAYAITVHKSQGTEFTAVVMPVSGVPRQLRYRNLLYTGVTRAKKLCILAGETSDLGAMVENVRQNMRYSCLCALLRDGASL</sequence>
<evidence type="ECO:0000313" key="5">
    <source>
        <dbReference type="EMBL" id="HIX05251.1"/>
    </source>
</evidence>
<dbReference type="InterPro" id="IPR010994">
    <property type="entry name" value="RuvA_2-like"/>
</dbReference>
<accession>A0A9D1V376</accession>
<dbReference type="NCBIfam" id="TIGR01448">
    <property type="entry name" value="recD_rel"/>
    <property type="match status" value="1"/>
</dbReference>
<gene>
    <name evidence="3" type="primary">recD2</name>
    <name evidence="5" type="ORF">H9865_03965</name>
</gene>
<dbReference type="InterPro" id="IPR027417">
    <property type="entry name" value="P-loop_NTPase"/>
</dbReference>
<protein>
    <recommendedName>
        <fullName evidence="3">ATP-dependent RecD2 DNA helicase</fullName>
        <ecNumber evidence="3">5.6.2.3</ecNumber>
    </recommendedName>
    <alternativeName>
        <fullName evidence="3">DNA 5'-3' helicase subunit RecD2</fullName>
    </alternativeName>
</protein>
<dbReference type="SUPFAM" id="SSF47781">
    <property type="entry name" value="RuvA domain 2-like"/>
    <property type="match status" value="1"/>
</dbReference>
<evidence type="ECO:0000256" key="2">
    <source>
        <dbReference type="ARBA" id="ARBA00022840"/>
    </source>
</evidence>
<dbReference type="GO" id="GO:0003677">
    <property type="term" value="F:DNA binding"/>
    <property type="evidence" value="ECO:0007669"/>
    <property type="project" value="UniProtKB-UniRule"/>
</dbReference>
<dbReference type="GO" id="GO:0009338">
    <property type="term" value="C:exodeoxyribonuclease V complex"/>
    <property type="evidence" value="ECO:0007669"/>
    <property type="project" value="TreeGrafter"/>
</dbReference>
<dbReference type="EMBL" id="DXFW01000012">
    <property type="protein sequence ID" value="HIX05251.1"/>
    <property type="molecule type" value="Genomic_DNA"/>
</dbReference>
<evidence type="ECO:0000256" key="1">
    <source>
        <dbReference type="ARBA" id="ARBA00022741"/>
    </source>
</evidence>
<dbReference type="CDD" id="cd17933">
    <property type="entry name" value="DEXSc_RecD-like"/>
    <property type="match status" value="1"/>
</dbReference>
<organism evidence="5 6">
    <name type="scientific">Candidatus Allofournierella pullicola</name>
    <dbReference type="NCBI Taxonomy" id="2838596"/>
    <lineage>
        <taxon>Bacteria</taxon>
        <taxon>Bacillati</taxon>
        <taxon>Bacillota</taxon>
        <taxon>Clostridia</taxon>
        <taxon>Eubacteriales</taxon>
        <taxon>Oscillospiraceae</taxon>
        <taxon>Allofournierella</taxon>
    </lineage>
</organism>
<dbReference type="InterPro" id="IPR029493">
    <property type="entry name" value="RecD2-like_HHH"/>
</dbReference>
<dbReference type="InterPro" id="IPR050534">
    <property type="entry name" value="Coronavir_polyprotein_1ab"/>
</dbReference>
<dbReference type="EC" id="5.6.2.3" evidence="3"/>
<dbReference type="InterPro" id="IPR055446">
    <property type="entry name" value="RecD2_N_OB"/>
</dbReference>
<dbReference type="HAMAP" id="MF_01488">
    <property type="entry name" value="RecD2"/>
    <property type="match status" value="1"/>
</dbReference>
<feature type="domain" description="AAA+ ATPase" evidence="4">
    <location>
        <begin position="339"/>
        <end position="484"/>
    </location>
</feature>
<dbReference type="Gene3D" id="1.10.10.2220">
    <property type="match status" value="1"/>
</dbReference>
<dbReference type="PANTHER" id="PTHR43788">
    <property type="entry name" value="DNA2/NAM7 HELICASE FAMILY MEMBER"/>
    <property type="match status" value="1"/>
</dbReference>
<dbReference type="Pfam" id="PF23139">
    <property type="entry name" value="OB_YrrC"/>
    <property type="match status" value="1"/>
</dbReference>
<evidence type="ECO:0000259" key="4">
    <source>
        <dbReference type="SMART" id="SM00382"/>
    </source>
</evidence>